<dbReference type="EMBL" id="JADCNM010000002">
    <property type="protein sequence ID" value="KAG0494341.1"/>
    <property type="molecule type" value="Genomic_DNA"/>
</dbReference>
<dbReference type="Proteomes" id="UP000639772">
    <property type="component" value="Unassembled WGS sequence"/>
</dbReference>
<dbReference type="InterPro" id="IPR027417">
    <property type="entry name" value="P-loop_NTPase"/>
</dbReference>
<accession>A0A835RPY6</accession>
<proteinExistence type="predicted"/>
<dbReference type="SMART" id="SM00382">
    <property type="entry name" value="AAA"/>
    <property type="match status" value="1"/>
</dbReference>
<dbReference type="InterPro" id="IPR050168">
    <property type="entry name" value="AAA_ATPase_domain"/>
</dbReference>
<evidence type="ECO:0000313" key="8">
    <source>
        <dbReference type="Proteomes" id="UP000639772"/>
    </source>
</evidence>
<dbReference type="InterPro" id="IPR003593">
    <property type="entry name" value="AAA+_ATPase"/>
</dbReference>
<dbReference type="PANTHER" id="PTHR23077">
    <property type="entry name" value="AAA-FAMILY ATPASE"/>
    <property type="match status" value="1"/>
</dbReference>
<dbReference type="EMBL" id="JADCNL010000002">
    <property type="protein sequence ID" value="KAG0492255.1"/>
    <property type="molecule type" value="Genomic_DNA"/>
</dbReference>
<evidence type="ECO:0000256" key="1">
    <source>
        <dbReference type="ARBA" id="ARBA00022741"/>
    </source>
</evidence>
<evidence type="ECO:0000256" key="3">
    <source>
        <dbReference type="SAM" id="MobiDB-lite"/>
    </source>
</evidence>
<dbReference type="InterPro" id="IPR003959">
    <property type="entry name" value="ATPase_AAA_core"/>
</dbReference>
<feature type="domain" description="AAA+ ATPase" evidence="4">
    <location>
        <begin position="177"/>
        <end position="288"/>
    </location>
</feature>
<feature type="region of interest" description="Disordered" evidence="3">
    <location>
        <begin position="1"/>
        <end position="31"/>
    </location>
</feature>
<keyword evidence="2" id="KW-0067">ATP-binding</keyword>
<dbReference type="AlphaFoldDB" id="A0A835RPY6"/>
<feature type="compositionally biased region" description="Low complexity" evidence="3">
    <location>
        <begin position="10"/>
        <end position="23"/>
    </location>
</feature>
<evidence type="ECO:0000259" key="4">
    <source>
        <dbReference type="SMART" id="SM00382"/>
    </source>
</evidence>
<evidence type="ECO:0000313" key="5">
    <source>
        <dbReference type="EMBL" id="KAG0492255.1"/>
    </source>
</evidence>
<sequence length="289" mass="31464">MPSKGKKPLRSSSINRSSPAPSLAYSLQEQQTTRTDEALDRGFLAVAAARFPQLISESAFCGIVSKIEAPHNKGNHARIWLSEEAMLSSSLLPGSLVSVSLAPSGKQGSDGFPLQNFFEDYAVHLEVNIGDSFLNRVGCYFAIASVYPSSEMKKWKNSGRSVLLAGSMEDFYLMETLYTGVLIYGPPGTGKTTLVSCCTRQVGAQLFLVNGPEIFSQYYGESEQALRDIFDSARKAAPAVVFIDELDAIAPSRKNGGEELSLRMVATLLNLMDEIKRFDRIIVIAAKST</sequence>
<dbReference type="Proteomes" id="UP000636800">
    <property type="component" value="Chromosome 2"/>
</dbReference>
<dbReference type="GO" id="GO:0016887">
    <property type="term" value="F:ATP hydrolysis activity"/>
    <property type="evidence" value="ECO:0007669"/>
    <property type="project" value="InterPro"/>
</dbReference>
<keyword evidence="7" id="KW-1185">Reference proteome</keyword>
<dbReference type="Pfam" id="PF26429">
    <property type="entry name" value="DPBB_CI111"/>
    <property type="match status" value="1"/>
</dbReference>
<keyword evidence="1" id="KW-0547">Nucleotide-binding</keyword>
<dbReference type="Gene3D" id="3.40.50.300">
    <property type="entry name" value="P-loop containing nucleotide triphosphate hydrolases"/>
    <property type="match status" value="1"/>
</dbReference>
<protein>
    <recommendedName>
        <fullName evidence="4">AAA+ ATPase domain-containing protein</fullName>
    </recommendedName>
</protein>
<dbReference type="GO" id="GO:0005524">
    <property type="term" value="F:ATP binding"/>
    <property type="evidence" value="ECO:0007669"/>
    <property type="project" value="UniProtKB-KW"/>
</dbReference>
<dbReference type="SUPFAM" id="SSF52540">
    <property type="entry name" value="P-loop containing nucleoside triphosphate hydrolases"/>
    <property type="match status" value="1"/>
</dbReference>
<dbReference type="InterPro" id="IPR058958">
    <property type="entry name" value="DPBB_CI111"/>
</dbReference>
<comment type="caution">
    <text evidence="5">The sequence shown here is derived from an EMBL/GenBank/DDBJ whole genome shotgun (WGS) entry which is preliminary data.</text>
</comment>
<name>A0A835RPY6_VANPL</name>
<reference evidence="7 8" key="1">
    <citation type="journal article" date="2020" name="Nat. Food">
        <title>A phased Vanilla planifolia genome enables genetic improvement of flavour and production.</title>
        <authorList>
            <person name="Hasing T."/>
            <person name="Tang H."/>
            <person name="Brym M."/>
            <person name="Khazi F."/>
            <person name="Huang T."/>
            <person name="Chambers A.H."/>
        </authorList>
    </citation>
    <scope>NUCLEOTIDE SEQUENCE [LARGE SCALE GENOMIC DNA]</scope>
    <source>
        <tissue evidence="5">Leaf</tissue>
    </source>
</reference>
<dbReference type="PANTHER" id="PTHR23077:SF171">
    <property type="entry name" value="NUCLEAR VALOSIN-CONTAINING PROTEIN-LIKE"/>
    <property type="match status" value="1"/>
</dbReference>
<dbReference type="Pfam" id="PF00004">
    <property type="entry name" value="AAA"/>
    <property type="match status" value="1"/>
</dbReference>
<organism evidence="5 7">
    <name type="scientific">Vanilla planifolia</name>
    <name type="common">Vanilla</name>
    <dbReference type="NCBI Taxonomy" id="51239"/>
    <lineage>
        <taxon>Eukaryota</taxon>
        <taxon>Viridiplantae</taxon>
        <taxon>Streptophyta</taxon>
        <taxon>Embryophyta</taxon>
        <taxon>Tracheophyta</taxon>
        <taxon>Spermatophyta</taxon>
        <taxon>Magnoliopsida</taxon>
        <taxon>Liliopsida</taxon>
        <taxon>Asparagales</taxon>
        <taxon>Orchidaceae</taxon>
        <taxon>Vanilloideae</taxon>
        <taxon>Vanilleae</taxon>
        <taxon>Vanilla</taxon>
    </lineage>
</organism>
<dbReference type="OrthoDB" id="1729145at2759"/>
<evidence type="ECO:0000313" key="7">
    <source>
        <dbReference type="Proteomes" id="UP000636800"/>
    </source>
</evidence>
<evidence type="ECO:0000256" key="2">
    <source>
        <dbReference type="ARBA" id="ARBA00022840"/>
    </source>
</evidence>
<evidence type="ECO:0000313" key="6">
    <source>
        <dbReference type="EMBL" id="KAG0494341.1"/>
    </source>
</evidence>
<gene>
    <name evidence="6" type="ORF">HPP92_005335</name>
    <name evidence="5" type="ORF">HPP92_005653</name>
</gene>